<reference evidence="1" key="1">
    <citation type="journal article" date="2020" name="mSystems">
        <title>Genome- and Community-Level Interaction Insights into Carbon Utilization and Element Cycling Functions of Hydrothermarchaeota in Hydrothermal Sediment.</title>
        <authorList>
            <person name="Zhou Z."/>
            <person name="Liu Y."/>
            <person name="Xu W."/>
            <person name="Pan J."/>
            <person name="Luo Z.H."/>
            <person name="Li M."/>
        </authorList>
    </citation>
    <scope>NUCLEOTIDE SEQUENCE [LARGE SCALE GENOMIC DNA]</scope>
    <source>
        <strain evidence="1">SpSt-258</strain>
    </source>
</reference>
<evidence type="ECO:0008006" key="2">
    <source>
        <dbReference type="Google" id="ProtNLM"/>
    </source>
</evidence>
<comment type="caution">
    <text evidence="1">The sequence shown here is derived from an EMBL/GenBank/DDBJ whole genome shotgun (WGS) entry which is preliminary data.</text>
</comment>
<gene>
    <name evidence="1" type="ORF">ENP86_00395</name>
</gene>
<dbReference type="AlphaFoldDB" id="A0A7V1EH20"/>
<dbReference type="EMBL" id="DSKY01000002">
    <property type="protein sequence ID" value="HDY58007.1"/>
    <property type="molecule type" value="Genomic_DNA"/>
</dbReference>
<name>A0A7V1EH20_UNCW3</name>
<organism evidence="1">
    <name type="scientific">candidate division WOR-3 bacterium</name>
    <dbReference type="NCBI Taxonomy" id="2052148"/>
    <lineage>
        <taxon>Bacteria</taxon>
        <taxon>Bacteria division WOR-3</taxon>
    </lineage>
</organism>
<evidence type="ECO:0000313" key="1">
    <source>
        <dbReference type="EMBL" id="HDY58007.1"/>
    </source>
</evidence>
<sequence>MKNNTIKCISLLGYLILINTTCISPTFESSAVHKGNQSWVGFAGGYRCFDHSKPAIFHGYSFESTYGISLGAGFNYGFTDNIGLVSSILFYRMNGYYDGFEYQTISFLSMWLASKFELTRNTSRDIFSVSIGPAFPEIVKLNIMYGAKGAKNTIVSFGTHLSFYYPYDFYINIGPAEGSGFVIYLGHQIPYFNNPLNLAVGIGYRLK</sequence>
<protein>
    <recommendedName>
        <fullName evidence="2">Outer membrane protein beta-barrel domain-containing protein</fullName>
    </recommendedName>
</protein>
<accession>A0A7V1EH20</accession>
<proteinExistence type="predicted"/>